<evidence type="ECO:0008006" key="9">
    <source>
        <dbReference type="Google" id="ProtNLM"/>
    </source>
</evidence>
<feature type="transmembrane region" description="Helical" evidence="6">
    <location>
        <begin position="345"/>
        <end position="365"/>
    </location>
</feature>
<name>A0A1G1TM23_9BACT</name>
<evidence type="ECO:0000256" key="5">
    <source>
        <dbReference type="ARBA" id="ARBA00023136"/>
    </source>
</evidence>
<feature type="transmembrane region" description="Helical" evidence="6">
    <location>
        <begin position="426"/>
        <end position="444"/>
    </location>
</feature>
<dbReference type="PANTHER" id="PTHR30250">
    <property type="entry name" value="PST FAMILY PREDICTED COLANIC ACID TRANSPORTER"/>
    <property type="match status" value="1"/>
</dbReference>
<keyword evidence="8" id="KW-1185">Reference proteome</keyword>
<dbReference type="AlphaFoldDB" id="A0A1G1TM23"/>
<feature type="transmembrane region" description="Helical" evidence="6">
    <location>
        <begin position="153"/>
        <end position="173"/>
    </location>
</feature>
<dbReference type="EMBL" id="MDZA01000022">
    <property type="protein sequence ID" value="OGX91929.1"/>
    <property type="molecule type" value="Genomic_DNA"/>
</dbReference>
<feature type="transmembrane region" description="Helical" evidence="6">
    <location>
        <begin position="121"/>
        <end position="141"/>
    </location>
</feature>
<keyword evidence="5 6" id="KW-0472">Membrane</keyword>
<protein>
    <recommendedName>
        <fullName evidence="9">Polysaccharide biosynthesis protein C-terminal domain-containing protein</fullName>
    </recommendedName>
</protein>
<feature type="transmembrane region" description="Helical" evidence="6">
    <location>
        <begin position="97"/>
        <end position="115"/>
    </location>
</feature>
<reference evidence="7 8" key="1">
    <citation type="submission" date="2016-08" db="EMBL/GenBank/DDBJ databases">
        <title>Hymenobacter coccineus sp. nov., Hymenobacter lapidarius sp. nov. and Hymenobacter glacialis sp. nov., isolated from Antarctic soil.</title>
        <authorList>
            <person name="Sedlacek I."/>
            <person name="Kralova S."/>
            <person name="Kyrova K."/>
            <person name="Maslanova I."/>
            <person name="Stankova E."/>
            <person name="Vrbovska V."/>
            <person name="Nemec M."/>
            <person name="Bartak M."/>
            <person name="Svec P."/>
            <person name="Busse H.-J."/>
            <person name="Pantucek R."/>
        </authorList>
    </citation>
    <scope>NUCLEOTIDE SEQUENCE [LARGE SCALE GENOMIC DNA]</scope>
    <source>
        <strain evidence="7 8">CCM 8649</strain>
    </source>
</reference>
<dbReference type="RefSeq" id="WP_070739933.1">
    <property type="nucleotide sequence ID" value="NZ_MDZA01000022.1"/>
</dbReference>
<feature type="transmembrane region" description="Helical" evidence="6">
    <location>
        <begin position="179"/>
        <end position="199"/>
    </location>
</feature>
<dbReference type="InterPro" id="IPR050833">
    <property type="entry name" value="Poly_Biosynth_Transport"/>
</dbReference>
<organism evidence="7 8">
    <name type="scientific">Hymenobacter coccineus</name>
    <dbReference type="NCBI Taxonomy" id="1908235"/>
    <lineage>
        <taxon>Bacteria</taxon>
        <taxon>Pseudomonadati</taxon>
        <taxon>Bacteroidota</taxon>
        <taxon>Cytophagia</taxon>
        <taxon>Cytophagales</taxon>
        <taxon>Hymenobacteraceae</taxon>
        <taxon>Hymenobacter</taxon>
    </lineage>
</organism>
<dbReference type="InterPro" id="IPR002797">
    <property type="entry name" value="Polysacc_synth"/>
</dbReference>
<evidence type="ECO:0000256" key="6">
    <source>
        <dbReference type="SAM" id="Phobius"/>
    </source>
</evidence>
<evidence type="ECO:0000313" key="7">
    <source>
        <dbReference type="EMBL" id="OGX91929.1"/>
    </source>
</evidence>
<feature type="transmembrane region" description="Helical" evidence="6">
    <location>
        <begin position="398"/>
        <end position="419"/>
    </location>
</feature>
<gene>
    <name evidence="7" type="ORF">BEN49_03825</name>
</gene>
<feature type="transmembrane region" description="Helical" evidence="6">
    <location>
        <begin position="372"/>
        <end position="392"/>
    </location>
</feature>
<evidence type="ECO:0000256" key="4">
    <source>
        <dbReference type="ARBA" id="ARBA00022989"/>
    </source>
</evidence>
<dbReference type="PANTHER" id="PTHR30250:SF11">
    <property type="entry name" value="O-ANTIGEN TRANSPORTER-RELATED"/>
    <property type="match status" value="1"/>
</dbReference>
<sequence length="499" mass="55582">MKIIPSKILSLFTNNLFKNSSWGIVSQGFQTLFTSLFFVIIARQYSTVTFANYIVASSVYQLVAAFSGMGLGQWFIREVVQASDRSGFINRFLKMQVYFGVAFYLGNLLLAYLFYSDGFVRLLIIVFGVNIIFDNIINAIRSLNVADFEQKKTFLILTLEAFLRLLVACLLFVYPLSVVTFSVILIGVRFITLNLFLRYGSANQVNLTSLWQSRINRRDVSALLLANWPFIIIGGVSIINWRIAAIIIAKALTAADVATYEISFKLFSIAQILPIIISTTVFPLLVKLLTNEGPEQFRAFYRQAHLYYLLFGLLAYTFVYTFVDGLLPLAFGAKYALAGGYTKQMFLTILVFPTVLLQANVLVALKLEKQDMWLNIGALLVNVLTCLVGLYYVQSLAIVNYSIFASFLVFRLLQDVLLVRRKITSIGHVLGFYAITSLAVGAFIGLSTVAPGPLVFSVGWGVCLLWLLKYRRQLDPKAEAAVQLVPVGTGASPAIGETP</sequence>
<comment type="subcellular location">
    <subcellularLocation>
        <location evidence="1">Cell membrane</location>
        <topology evidence="1">Multi-pass membrane protein</topology>
    </subcellularLocation>
</comment>
<evidence type="ECO:0000256" key="1">
    <source>
        <dbReference type="ARBA" id="ARBA00004651"/>
    </source>
</evidence>
<feature type="transmembrane region" description="Helical" evidence="6">
    <location>
        <begin position="306"/>
        <end position="333"/>
    </location>
</feature>
<feature type="transmembrane region" description="Helical" evidence="6">
    <location>
        <begin position="264"/>
        <end position="286"/>
    </location>
</feature>
<evidence type="ECO:0000256" key="2">
    <source>
        <dbReference type="ARBA" id="ARBA00022475"/>
    </source>
</evidence>
<dbReference type="GO" id="GO:0005886">
    <property type="term" value="C:plasma membrane"/>
    <property type="evidence" value="ECO:0007669"/>
    <property type="project" value="UniProtKB-SubCell"/>
</dbReference>
<proteinExistence type="predicted"/>
<dbReference type="Proteomes" id="UP000177506">
    <property type="component" value="Unassembled WGS sequence"/>
</dbReference>
<feature type="transmembrane region" description="Helical" evidence="6">
    <location>
        <begin position="220"/>
        <end position="244"/>
    </location>
</feature>
<feature type="transmembrane region" description="Helical" evidence="6">
    <location>
        <begin position="21"/>
        <end position="41"/>
    </location>
</feature>
<accession>A0A1G1TM23</accession>
<comment type="caution">
    <text evidence="7">The sequence shown here is derived from an EMBL/GenBank/DDBJ whole genome shotgun (WGS) entry which is preliminary data.</text>
</comment>
<feature type="transmembrane region" description="Helical" evidence="6">
    <location>
        <begin position="450"/>
        <end position="468"/>
    </location>
</feature>
<keyword evidence="3 6" id="KW-0812">Transmembrane</keyword>
<evidence type="ECO:0000256" key="3">
    <source>
        <dbReference type="ARBA" id="ARBA00022692"/>
    </source>
</evidence>
<dbReference type="Pfam" id="PF01943">
    <property type="entry name" value="Polysacc_synt"/>
    <property type="match status" value="1"/>
</dbReference>
<keyword evidence="4 6" id="KW-1133">Transmembrane helix</keyword>
<evidence type="ECO:0000313" key="8">
    <source>
        <dbReference type="Proteomes" id="UP000177506"/>
    </source>
</evidence>
<keyword evidence="2" id="KW-1003">Cell membrane</keyword>
<feature type="transmembrane region" description="Helical" evidence="6">
    <location>
        <begin position="53"/>
        <end position="76"/>
    </location>
</feature>
<dbReference type="OrthoDB" id="868748at2"/>